<feature type="region of interest" description="Disordered" evidence="1">
    <location>
        <begin position="154"/>
        <end position="174"/>
    </location>
</feature>
<dbReference type="Proteomes" id="UP000813463">
    <property type="component" value="Chromosome 5"/>
</dbReference>
<evidence type="ECO:0000313" key="3">
    <source>
        <dbReference type="RefSeq" id="XP_021854888.2"/>
    </source>
</evidence>
<feature type="region of interest" description="Disordered" evidence="1">
    <location>
        <begin position="47"/>
        <end position="72"/>
    </location>
</feature>
<dbReference type="GeneID" id="110794244"/>
<evidence type="ECO:0000313" key="2">
    <source>
        <dbReference type="Proteomes" id="UP000813463"/>
    </source>
</evidence>
<sequence>MYQIKEDDKLFSKLVTKESSMANPSFRVYYGGNSVGVPFVWEAKPGTPKHTKHTDYSKEEEENKQYLPPLTPPPCYYLKQPNKLPTNGNSKRSSSRIFLGNLFLFPKSMHRRQISTTSSSSSSTLSCPSSSMLVSDASTMRSSDESRNLSLSLSLSLSRSGSGSGSGTRRRRTLSSPGSLFDFLVNGDQEDVEEEDMRSPRSVFCFGLGCSRRIRSC</sequence>
<name>A0A9R0K219_SPIOL</name>
<organism evidence="2 3">
    <name type="scientific">Spinacia oleracea</name>
    <name type="common">Spinach</name>
    <dbReference type="NCBI Taxonomy" id="3562"/>
    <lineage>
        <taxon>Eukaryota</taxon>
        <taxon>Viridiplantae</taxon>
        <taxon>Streptophyta</taxon>
        <taxon>Embryophyta</taxon>
        <taxon>Tracheophyta</taxon>
        <taxon>Spermatophyta</taxon>
        <taxon>Magnoliopsida</taxon>
        <taxon>eudicotyledons</taxon>
        <taxon>Gunneridae</taxon>
        <taxon>Pentapetalae</taxon>
        <taxon>Caryophyllales</taxon>
        <taxon>Chenopodiaceae</taxon>
        <taxon>Chenopodioideae</taxon>
        <taxon>Anserineae</taxon>
        <taxon>Spinacia</taxon>
    </lineage>
</organism>
<reference evidence="2" key="1">
    <citation type="journal article" date="2021" name="Nat. Commun.">
        <title>Genomic analyses provide insights into spinach domestication and the genetic basis of agronomic traits.</title>
        <authorList>
            <person name="Cai X."/>
            <person name="Sun X."/>
            <person name="Xu C."/>
            <person name="Sun H."/>
            <person name="Wang X."/>
            <person name="Ge C."/>
            <person name="Zhang Z."/>
            <person name="Wang Q."/>
            <person name="Fei Z."/>
            <person name="Jiao C."/>
            <person name="Wang Q."/>
        </authorList>
    </citation>
    <scope>NUCLEOTIDE SEQUENCE [LARGE SCALE GENOMIC DNA]</scope>
    <source>
        <strain evidence="2">cv. Varoflay</strain>
    </source>
</reference>
<proteinExistence type="predicted"/>
<protein>
    <submittedName>
        <fullName evidence="3">Uncharacterized protein</fullName>
    </submittedName>
</protein>
<accession>A0A9R0K219</accession>
<feature type="compositionally biased region" description="Basic and acidic residues" evidence="1">
    <location>
        <begin position="53"/>
        <end position="64"/>
    </location>
</feature>
<keyword evidence="2" id="KW-1185">Reference proteome</keyword>
<dbReference type="PANTHER" id="PTHR33257">
    <property type="entry name" value="OS05G0165500 PROTEIN"/>
    <property type="match status" value="1"/>
</dbReference>
<reference evidence="3" key="2">
    <citation type="submission" date="2025-08" db="UniProtKB">
        <authorList>
            <consortium name="RefSeq"/>
        </authorList>
    </citation>
    <scope>IDENTIFICATION</scope>
    <source>
        <tissue evidence="3">Leaf</tissue>
    </source>
</reference>
<dbReference type="RefSeq" id="XP_021854888.2">
    <property type="nucleotide sequence ID" value="XM_021999196.2"/>
</dbReference>
<dbReference type="PANTHER" id="PTHR33257:SF4">
    <property type="entry name" value="EXPRESSED PROTEIN"/>
    <property type="match status" value="1"/>
</dbReference>
<dbReference type="AlphaFoldDB" id="A0A9R0K219"/>
<dbReference type="KEGG" id="soe:110794244"/>
<gene>
    <name evidence="3" type="primary">LOC110794244</name>
</gene>
<evidence type="ECO:0000256" key="1">
    <source>
        <dbReference type="SAM" id="MobiDB-lite"/>
    </source>
</evidence>